<sequence>MAEVSPSSIQLIAGNGDVNVDDLDNFVRATNLPDRGLSYTVVAIMGPKRKSTLMNNLFDTNFNELDAIEGRSQTTKGIWIDKCESRPGHSLSRCHDIGRKQAANGPLLKPVFQNDLVFCAVCSILIVGDFYRFGKQFLNPRTMKVLLSVSFLMWNLEVTALSSYEEKEEEFKEQVAELRQRFFHSISPGGLAGYRQGVVPASGFSFSVQQIWKLIKENKDLDLPALKVLVATFRCGEIANEKLRLLSADEGWLALEEAIQVGPVPGFGKKLSSVLDTYLSDYDDKVVRTRKRQDLVSKAIYIFHPAYNLMLGHLHSEVFDSFKISLEQLPNEGEVFAAAVRTCLQSCVVEFDQGCAGKTRCSTY</sequence>
<evidence type="ECO:0000313" key="2">
    <source>
        <dbReference type="Proteomes" id="UP001163603"/>
    </source>
</evidence>
<accession>A0ACC0XHF1</accession>
<comment type="caution">
    <text evidence="1">The sequence shown here is derived from an EMBL/GenBank/DDBJ whole genome shotgun (WGS) entry which is preliminary data.</text>
</comment>
<reference evidence="2" key="1">
    <citation type="journal article" date="2023" name="G3 (Bethesda)">
        <title>Genome assembly and association tests identify interacting loci associated with vigor, precocity, and sex in interspecific pistachio rootstocks.</title>
        <authorList>
            <person name="Palmer W."/>
            <person name="Jacygrad E."/>
            <person name="Sagayaradj S."/>
            <person name="Cavanaugh K."/>
            <person name="Han R."/>
            <person name="Bertier L."/>
            <person name="Beede B."/>
            <person name="Kafkas S."/>
            <person name="Golino D."/>
            <person name="Preece J."/>
            <person name="Michelmore R."/>
        </authorList>
    </citation>
    <scope>NUCLEOTIDE SEQUENCE [LARGE SCALE GENOMIC DNA]</scope>
</reference>
<dbReference type="Proteomes" id="UP001163603">
    <property type="component" value="Chromosome 12"/>
</dbReference>
<protein>
    <submittedName>
        <fullName evidence="1">Uncharacterized protein</fullName>
    </submittedName>
</protein>
<gene>
    <name evidence="1" type="ORF">Pint_11629</name>
</gene>
<keyword evidence="2" id="KW-1185">Reference proteome</keyword>
<evidence type="ECO:0000313" key="1">
    <source>
        <dbReference type="EMBL" id="KAJ0017009.1"/>
    </source>
</evidence>
<dbReference type="EMBL" id="CM047747">
    <property type="protein sequence ID" value="KAJ0017009.1"/>
    <property type="molecule type" value="Genomic_DNA"/>
</dbReference>
<organism evidence="1 2">
    <name type="scientific">Pistacia integerrima</name>
    <dbReference type="NCBI Taxonomy" id="434235"/>
    <lineage>
        <taxon>Eukaryota</taxon>
        <taxon>Viridiplantae</taxon>
        <taxon>Streptophyta</taxon>
        <taxon>Embryophyta</taxon>
        <taxon>Tracheophyta</taxon>
        <taxon>Spermatophyta</taxon>
        <taxon>Magnoliopsida</taxon>
        <taxon>eudicotyledons</taxon>
        <taxon>Gunneridae</taxon>
        <taxon>Pentapetalae</taxon>
        <taxon>rosids</taxon>
        <taxon>malvids</taxon>
        <taxon>Sapindales</taxon>
        <taxon>Anacardiaceae</taxon>
        <taxon>Pistacia</taxon>
    </lineage>
</organism>
<proteinExistence type="predicted"/>
<name>A0ACC0XHF1_9ROSI</name>